<protein>
    <submittedName>
        <fullName evidence="2">Transmembrane protein C9orf91 like</fullName>
    </submittedName>
</protein>
<dbReference type="PANTHER" id="PTHR31193:SF1">
    <property type="entry name" value="TRANSMEMBRANE PROTEIN 268"/>
    <property type="match status" value="1"/>
</dbReference>
<dbReference type="InterPro" id="IPR028054">
    <property type="entry name" value="DUF4481"/>
</dbReference>
<keyword evidence="3" id="KW-1185">Reference proteome</keyword>
<dbReference type="Pfam" id="PF14800">
    <property type="entry name" value="DUF4481"/>
    <property type="match status" value="1"/>
</dbReference>
<evidence type="ECO:0000256" key="1">
    <source>
        <dbReference type="SAM" id="MobiDB-lite"/>
    </source>
</evidence>
<sequence length="266" mass="30696">MASNKCGSKAVTFIQTAKTGFAPLERSQNAFDFRILVFMGARILLPKFWQAFFLAYKCTLGSAGLSLKPVSNERDDKYFGQELCCPTGPCLQSLTDSLLTLKRSQESALKRNLEHVSIIVETTLSPSWEDQPNDSLEDTSLLPETKEGNQNSVAHREFLHLVSDRAPETMAQQLLTVFSSYYVRLFVSGQLPEVHMGQHKTLGHKPFKDKKERKRKKERKKGKEKERKEGKKRKKKERKERNEKERRKGYGGRKEMNERRKEGRQE</sequence>
<dbReference type="PANTHER" id="PTHR31193">
    <property type="entry name" value="TRANSMEMBRANE PROTEIN C9ORF91"/>
    <property type="match status" value="1"/>
</dbReference>
<accession>A0AAW1ARJ7</accession>
<proteinExistence type="predicted"/>
<evidence type="ECO:0000313" key="2">
    <source>
        <dbReference type="EMBL" id="KAK9392430.1"/>
    </source>
</evidence>
<dbReference type="AlphaFoldDB" id="A0AAW1ARJ7"/>
<organism evidence="2 3">
    <name type="scientific">Crotalus adamanteus</name>
    <name type="common">Eastern diamondback rattlesnake</name>
    <dbReference type="NCBI Taxonomy" id="8729"/>
    <lineage>
        <taxon>Eukaryota</taxon>
        <taxon>Metazoa</taxon>
        <taxon>Chordata</taxon>
        <taxon>Craniata</taxon>
        <taxon>Vertebrata</taxon>
        <taxon>Euteleostomi</taxon>
        <taxon>Lepidosauria</taxon>
        <taxon>Squamata</taxon>
        <taxon>Bifurcata</taxon>
        <taxon>Unidentata</taxon>
        <taxon>Episquamata</taxon>
        <taxon>Toxicofera</taxon>
        <taxon>Serpentes</taxon>
        <taxon>Colubroidea</taxon>
        <taxon>Viperidae</taxon>
        <taxon>Crotalinae</taxon>
        <taxon>Crotalus</taxon>
    </lineage>
</organism>
<feature type="compositionally biased region" description="Basic residues" evidence="1">
    <location>
        <begin position="197"/>
        <end position="220"/>
    </location>
</feature>
<keyword evidence="2" id="KW-0472">Membrane</keyword>
<keyword evidence="2" id="KW-0812">Transmembrane</keyword>
<dbReference type="Proteomes" id="UP001474421">
    <property type="component" value="Unassembled WGS sequence"/>
</dbReference>
<feature type="compositionally biased region" description="Basic and acidic residues" evidence="1">
    <location>
        <begin position="239"/>
        <end position="266"/>
    </location>
</feature>
<comment type="caution">
    <text evidence="2">The sequence shown here is derived from an EMBL/GenBank/DDBJ whole genome shotgun (WGS) entry which is preliminary data.</text>
</comment>
<evidence type="ECO:0000313" key="3">
    <source>
        <dbReference type="Proteomes" id="UP001474421"/>
    </source>
</evidence>
<dbReference type="EMBL" id="JAOTOJ010000016">
    <property type="protein sequence ID" value="KAK9392430.1"/>
    <property type="molecule type" value="Genomic_DNA"/>
</dbReference>
<reference evidence="2 3" key="1">
    <citation type="journal article" date="2024" name="Proc. Natl. Acad. Sci. U.S.A.">
        <title>The genetic regulatory architecture and epigenomic basis for age-related changes in rattlesnake venom.</title>
        <authorList>
            <person name="Hogan M.P."/>
            <person name="Holding M.L."/>
            <person name="Nystrom G.S."/>
            <person name="Colston T.J."/>
            <person name="Bartlett D.A."/>
            <person name="Mason A.J."/>
            <person name="Ellsworth S.A."/>
            <person name="Rautsaw R.M."/>
            <person name="Lawrence K.C."/>
            <person name="Strickland J.L."/>
            <person name="He B."/>
            <person name="Fraser P."/>
            <person name="Margres M.J."/>
            <person name="Gilbert D.M."/>
            <person name="Gibbs H.L."/>
            <person name="Parkinson C.L."/>
            <person name="Rokyta D.R."/>
        </authorList>
    </citation>
    <scope>NUCLEOTIDE SEQUENCE [LARGE SCALE GENOMIC DNA]</scope>
    <source>
        <strain evidence="2">DRR0105</strain>
    </source>
</reference>
<gene>
    <name evidence="2" type="ORF">NXF25_017274</name>
</gene>
<feature type="region of interest" description="Disordered" evidence="1">
    <location>
        <begin position="197"/>
        <end position="266"/>
    </location>
</feature>
<name>A0AAW1ARJ7_CROAD</name>